<feature type="domain" description="DUF1508" evidence="1">
    <location>
        <begin position="12"/>
        <end position="57"/>
    </location>
</feature>
<gene>
    <name evidence="2" type="ORF">MHY01S_30350</name>
</gene>
<proteinExistence type="predicted"/>
<dbReference type="SUPFAM" id="SSF160113">
    <property type="entry name" value="YegP-like"/>
    <property type="match status" value="2"/>
</dbReference>
<reference evidence="2 3" key="1">
    <citation type="submission" date="2019-07" db="EMBL/GenBank/DDBJ databases">
        <title>Whole genome shotgun sequence of Meiothermus hypogaeus NBRC 106114.</title>
        <authorList>
            <person name="Hosoyama A."/>
            <person name="Uohara A."/>
            <person name="Ohji S."/>
            <person name="Ichikawa N."/>
        </authorList>
    </citation>
    <scope>NUCLEOTIDE SEQUENCE [LARGE SCALE GENOMIC DNA]</scope>
    <source>
        <strain evidence="2 3">NBRC 106114</strain>
    </source>
</reference>
<evidence type="ECO:0000313" key="3">
    <source>
        <dbReference type="Proteomes" id="UP000321197"/>
    </source>
</evidence>
<evidence type="ECO:0000313" key="2">
    <source>
        <dbReference type="EMBL" id="GEM84869.1"/>
    </source>
</evidence>
<dbReference type="Proteomes" id="UP000321197">
    <property type="component" value="Unassembled WGS sequence"/>
</dbReference>
<protein>
    <recommendedName>
        <fullName evidence="1">DUF1508 domain-containing protein</fullName>
    </recommendedName>
</protein>
<dbReference type="AlphaFoldDB" id="A0A511R5H6"/>
<accession>A0A511R5H6</accession>
<sequence>MAGKFVLSTTADGQYMFNLKAGNGETILTSERYQSKDGALNGIDSVRKNAPLDERYERRTASNGDPYFVLKAANHQEIGRSEMYSSPAAMENGIASVKRNAPEAVLDDQTAS</sequence>
<feature type="domain" description="DUF1508" evidence="1">
    <location>
        <begin position="61"/>
        <end position="108"/>
    </location>
</feature>
<dbReference type="EMBL" id="BJXL01000139">
    <property type="protein sequence ID" value="GEM84869.1"/>
    <property type="molecule type" value="Genomic_DNA"/>
</dbReference>
<dbReference type="InterPro" id="IPR051141">
    <property type="entry name" value="UPF0339_domain"/>
</dbReference>
<dbReference type="Pfam" id="PF07411">
    <property type="entry name" value="DUF1508"/>
    <property type="match status" value="2"/>
</dbReference>
<dbReference type="RefSeq" id="WP_119342245.1">
    <property type="nucleotide sequence ID" value="NZ_BJXL01000139.1"/>
</dbReference>
<evidence type="ECO:0000259" key="1">
    <source>
        <dbReference type="Pfam" id="PF07411"/>
    </source>
</evidence>
<comment type="caution">
    <text evidence="2">The sequence shown here is derived from an EMBL/GenBank/DDBJ whole genome shotgun (WGS) entry which is preliminary data.</text>
</comment>
<dbReference type="Gene3D" id="2.30.29.80">
    <property type="match status" value="1"/>
</dbReference>
<organism evidence="2 3">
    <name type="scientific">Meiothermus hypogaeus NBRC 106114</name>
    <dbReference type="NCBI Taxonomy" id="1227553"/>
    <lineage>
        <taxon>Bacteria</taxon>
        <taxon>Thermotogati</taxon>
        <taxon>Deinococcota</taxon>
        <taxon>Deinococci</taxon>
        <taxon>Thermales</taxon>
        <taxon>Thermaceae</taxon>
        <taxon>Meiothermus</taxon>
    </lineage>
</organism>
<dbReference type="InterPro" id="IPR010879">
    <property type="entry name" value="DUF1508"/>
</dbReference>
<dbReference type="PANTHER" id="PTHR40606:SF1">
    <property type="entry name" value="UPF0339 PROTEIN YEGP"/>
    <property type="match status" value="1"/>
</dbReference>
<dbReference type="PANTHER" id="PTHR40606">
    <property type="match status" value="1"/>
</dbReference>
<name>A0A511R5H6_9DEIN</name>
<dbReference type="OrthoDB" id="9802792at2"/>
<dbReference type="InterPro" id="IPR036913">
    <property type="entry name" value="YegP-like_sf"/>
</dbReference>